<dbReference type="Pfam" id="PF04055">
    <property type="entry name" value="Radical_SAM"/>
    <property type="match status" value="1"/>
</dbReference>
<dbReference type="Gene3D" id="3.40.50.280">
    <property type="entry name" value="Cobalamin-binding domain"/>
    <property type="match status" value="1"/>
</dbReference>
<proteinExistence type="predicted"/>
<evidence type="ECO:0000256" key="2">
    <source>
        <dbReference type="ARBA" id="ARBA00022603"/>
    </source>
</evidence>
<dbReference type="RefSeq" id="WP_054837413.1">
    <property type="nucleotide sequence ID" value="NZ_BBBA01000054.1"/>
</dbReference>
<keyword evidence="6" id="KW-0408">Iron</keyword>
<evidence type="ECO:0000259" key="9">
    <source>
        <dbReference type="PROSITE" id="PS51918"/>
    </source>
</evidence>
<evidence type="ECO:0000313" key="11">
    <source>
        <dbReference type="Proteomes" id="UP000247586"/>
    </source>
</evidence>
<dbReference type="CDD" id="cd01335">
    <property type="entry name" value="Radical_SAM"/>
    <property type="match status" value="1"/>
</dbReference>
<dbReference type="Gene3D" id="3.80.30.20">
    <property type="entry name" value="tm_1862 like domain"/>
    <property type="match status" value="1"/>
</dbReference>
<keyword evidence="7" id="KW-0411">Iron-sulfur</keyword>
<dbReference type="Proteomes" id="UP000247586">
    <property type="component" value="Chromosome"/>
</dbReference>
<dbReference type="KEGG" id="mhk:DFR87_12625"/>
<dbReference type="PROSITE" id="PS51332">
    <property type="entry name" value="B12_BINDING"/>
    <property type="match status" value="1"/>
</dbReference>
<feature type="domain" description="Radical SAM core" evidence="9">
    <location>
        <begin position="192"/>
        <end position="422"/>
    </location>
</feature>
<evidence type="ECO:0000256" key="6">
    <source>
        <dbReference type="ARBA" id="ARBA00023004"/>
    </source>
</evidence>
<keyword evidence="3" id="KW-0808">Transferase</keyword>
<dbReference type="GO" id="GO:0031419">
    <property type="term" value="F:cobalamin binding"/>
    <property type="evidence" value="ECO:0007669"/>
    <property type="project" value="InterPro"/>
</dbReference>
<evidence type="ECO:0000256" key="4">
    <source>
        <dbReference type="ARBA" id="ARBA00022691"/>
    </source>
</evidence>
<dbReference type="InterPro" id="IPR034466">
    <property type="entry name" value="Methyltransferase_Class_B"/>
</dbReference>
<name>A0A2U9IWF4_9CREN</name>
<dbReference type="InterPro" id="IPR006638">
    <property type="entry name" value="Elp3/MiaA/NifB-like_rSAM"/>
</dbReference>
<evidence type="ECO:0000313" key="10">
    <source>
        <dbReference type="EMBL" id="AWS00380.1"/>
    </source>
</evidence>
<dbReference type="InterPro" id="IPR058240">
    <property type="entry name" value="rSAM_sf"/>
</dbReference>
<dbReference type="InterPro" id="IPR023404">
    <property type="entry name" value="rSAM_horseshoe"/>
</dbReference>
<keyword evidence="5" id="KW-0479">Metal-binding</keyword>
<evidence type="ECO:0000256" key="1">
    <source>
        <dbReference type="ARBA" id="ARBA00001966"/>
    </source>
</evidence>
<keyword evidence="2" id="KW-0489">Methyltransferase</keyword>
<dbReference type="PANTHER" id="PTHR43409:SF7">
    <property type="entry name" value="BLL1977 PROTEIN"/>
    <property type="match status" value="1"/>
</dbReference>
<reference evidence="11" key="3">
    <citation type="submission" date="2020-03" db="EMBL/GenBank/DDBJ databases">
        <title>Sequencing and Assembly of Multiple Reported Metal-Biooxidizing Members of the Extremely Thermoacidophilic Archaeal Family Sulfolobaceae.</title>
        <authorList>
            <person name="Counts J.A."/>
            <person name="Kelly R.M."/>
        </authorList>
    </citation>
    <scope>NUCLEOTIDE SEQUENCE [LARGE SCALE GENOMIC DNA]</scope>
    <source>
        <strain evidence="11">HO1-1</strain>
    </source>
</reference>
<dbReference type="STRING" id="1293036.GCA_001315825_02990"/>
<evidence type="ECO:0000256" key="5">
    <source>
        <dbReference type="ARBA" id="ARBA00022723"/>
    </source>
</evidence>
<dbReference type="PANTHER" id="PTHR43409">
    <property type="entry name" value="ANAEROBIC MAGNESIUM-PROTOPORPHYRIN IX MONOMETHYL ESTER CYCLASE-RELATED"/>
    <property type="match status" value="1"/>
</dbReference>
<evidence type="ECO:0000256" key="3">
    <source>
        <dbReference type="ARBA" id="ARBA00022679"/>
    </source>
</evidence>
<dbReference type="PROSITE" id="PS51918">
    <property type="entry name" value="RADICAL_SAM"/>
    <property type="match status" value="1"/>
</dbReference>
<accession>A0A2U9IWF4</accession>
<dbReference type="SUPFAM" id="SSF102114">
    <property type="entry name" value="Radical SAM enzymes"/>
    <property type="match status" value="1"/>
</dbReference>
<evidence type="ECO:0000256" key="7">
    <source>
        <dbReference type="ARBA" id="ARBA00023014"/>
    </source>
</evidence>
<dbReference type="InterPro" id="IPR036724">
    <property type="entry name" value="Cobalamin-bd_sf"/>
</dbReference>
<reference evidence="11" key="2">
    <citation type="submission" date="2020-03" db="EMBL/GenBank/DDBJ databases">
        <title>Complete Genome Sequences of Extremely Thermoacidophilic, Metal-Mobilizing Type-Strain Members of the Archaeal Family Sulfolobaceae: Acidianus brierleyi DSM-1651T, Acidianus sulfidivorans DSM-18786T, Metallosphaera hakonensis DSM-7519T, and Metallosphaera prunae DSM-10039T.</title>
        <authorList>
            <person name="Counts J.A."/>
            <person name="Kelly R.M."/>
        </authorList>
    </citation>
    <scope>NUCLEOTIDE SEQUENCE [LARGE SCALE GENOMIC DNA]</scope>
    <source>
        <strain evidence="11">HO1-1</strain>
    </source>
</reference>
<evidence type="ECO:0000259" key="8">
    <source>
        <dbReference type="PROSITE" id="PS51332"/>
    </source>
</evidence>
<sequence length="529" mass="60307">MKVIFIRPSNPTGSGYLRSFGFIPVPLGLIQLAGDVRSTGDHQVRIIDMEADMMTVPQVVNETLRFNPDIVGITLHATAAHNVSSQIAKGIKEMDPEVTIVAGGHHATFVPEEMLRSNFDVVVMGEGDETMMELPGAIENKELDKVKGIVYRTKDGSVKRTPPRPLIRDLDKLPMPAFDLVDREKYTFDVFGKNETVACIETSRGCPYACEFCSVTPTWGNTWRNKSNNRVIRELSDVKKLGYSWVFFTDDIFIVQPNIKDRMALFHEMIERGLVTNFITQMRVDITAKNPEVIRRASDAGLRIAFLGVESGDDETLKKIHKGTVTNLAEKAVKTLHENGVVVLIGLILGAPYDTFRKMMKTIQFAYKLSDLGADSVQFSIYTPLPGTRIFVKALKERKLFTLNWDYYDVLLPVMRTKVNPLLTQFLQYYGNYSFYVRKWIRSKFTRTRIPERKLELLRKAEKYFAKRLGHYMKEIVISLPTGLIRTAKLIREESLSPESKLEELISSSKVIVYSETDEKRNRYFSIDD</sequence>
<comment type="cofactor">
    <cofactor evidence="1">
        <name>[4Fe-4S] cluster</name>
        <dbReference type="ChEBI" id="CHEBI:49883"/>
    </cofactor>
</comment>
<dbReference type="AlphaFoldDB" id="A0A2U9IWF4"/>
<feature type="domain" description="B12-binding" evidence="8">
    <location>
        <begin position="11"/>
        <end position="145"/>
    </location>
</feature>
<keyword evidence="11" id="KW-1185">Reference proteome</keyword>
<dbReference type="CDD" id="cd02068">
    <property type="entry name" value="radical_SAM_B12_BD"/>
    <property type="match status" value="1"/>
</dbReference>
<dbReference type="InterPro" id="IPR006158">
    <property type="entry name" value="Cobalamin-bd"/>
</dbReference>
<dbReference type="SMART" id="SM00729">
    <property type="entry name" value="Elp3"/>
    <property type="match status" value="1"/>
</dbReference>
<dbReference type="SFLD" id="SFLDS00029">
    <property type="entry name" value="Radical_SAM"/>
    <property type="match status" value="1"/>
</dbReference>
<dbReference type="GO" id="GO:0046872">
    <property type="term" value="F:metal ion binding"/>
    <property type="evidence" value="ECO:0007669"/>
    <property type="project" value="UniProtKB-KW"/>
</dbReference>
<dbReference type="Pfam" id="PF02310">
    <property type="entry name" value="B12-binding"/>
    <property type="match status" value="1"/>
</dbReference>
<dbReference type="OrthoDB" id="358785at2157"/>
<dbReference type="GO" id="GO:0003824">
    <property type="term" value="F:catalytic activity"/>
    <property type="evidence" value="ECO:0007669"/>
    <property type="project" value="InterPro"/>
</dbReference>
<gene>
    <name evidence="10" type="ORF">DFR87_12625</name>
</gene>
<dbReference type="GeneID" id="36836202"/>
<dbReference type="SFLD" id="SFLDG01082">
    <property type="entry name" value="B12-binding_domain_containing"/>
    <property type="match status" value="1"/>
</dbReference>
<dbReference type="SFLD" id="SFLDG01123">
    <property type="entry name" value="methyltransferase_(Class_B)"/>
    <property type="match status" value="1"/>
</dbReference>
<dbReference type="GO" id="GO:0051539">
    <property type="term" value="F:4 iron, 4 sulfur cluster binding"/>
    <property type="evidence" value="ECO:0007669"/>
    <property type="project" value="UniProtKB-KW"/>
</dbReference>
<dbReference type="EMBL" id="CP029287">
    <property type="protein sequence ID" value="AWS00380.1"/>
    <property type="molecule type" value="Genomic_DNA"/>
</dbReference>
<organism evidence="10 11">
    <name type="scientific">Metallosphaera hakonensis JCM 8857 = DSM 7519</name>
    <dbReference type="NCBI Taxonomy" id="1293036"/>
    <lineage>
        <taxon>Archaea</taxon>
        <taxon>Thermoproteota</taxon>
        <taxon>Thermoprotei</taxon>
        <taxon>Sulfolobales</taxon>
        <taxon>Sulfolobaceae</taxon>
        <taxon>Metallosphaera</taxon>
    </lineage>
</organism>
<reference evidence="10 11" key="1">
    <citation type="submission" date="2018-05" db="EMBL/GenBank/DDBJ databases">
        <title>Complete Genome Sequences of Extremely Thermoacidophilic, Metal-Mobilizing Type-Strain Members of the Archaeal Family Sulfolobaceae: Acidianus brierleyi DSM-1651T, Acidianus sulfidivorans DSM-18786T, Metallosphaera hakonensis DSM-7519T, and Metallosphaera prunae DSM-10039T.</title>
        <authorList>
            <person name="Counts J.A."/>
            <person name="Kelly R.M."/>
        </authorList>
    </citation>
    <scope>NUCLEOTIDE SEQUENCE [LARGE SCALE GENOMIC DNA]</scope>
    <source>
        <strain evidence="10 11">HO1-1</strain>
    </source>
</reference>
<dbReference type="SUPFAM" id="SSF52242">
    <property type="entry name" value="Cobalamin (vitamin B12)-binding domain"/>
    <property type="match status" value="1"/>
</dbReference>
<dbReference type="InterPro" id="IPR007197">
    <property type="entry name" value="rSAM"/>
</dbReference>
<protein>
    <submittedName>
        <fullName evidence="10">Radical SAM protein</fullName>
    </submittedName>
</protein>
<keyword evidence="4" id="KW-0949">S-adenosyl-L-methionine</keyword>
<dbReference type="InterPro" id="IPR051198">
    <property type="entry name" value="BchE-like"/>
</dbReference>